<dbReference type="Gene3D" id="1.10.400.10">
    <property type="entry name" value="GI Alpha 1, domain 2-like"/>
    <property type="match status" value="1"/>
</dbReference>
<proteinExistence type="predicted"/>
<dbReference type="GO" id="GO:0003924">
    <property type="term" value="F:GTPase activity"/>
    <property type="evidence" value="ECO:0007669"/>
    <property type="project" value="InterPro"/>
</dbReference>
<feature type="compositionally biased region" description="Polar residues" evidence="7">
    <location>
        <begin position="155"/>
        <end position="168"/>
    </location>
</feature>
<dbReference type="SUPFAM" id="SSF52540">
    <property type="entry name" value="P-loop containing nucleoside triphosphate hydrolases"/>
    <property type="match status" value="1"/>
</dbReference>
<keyword evidence="9" id="KW-1185">Reference proteome</keyword>
<dbReference type="PROSITE" id="PS51882">
    <property type="entry name" value="G_ALPHA"/>
    <property type="match status" value="1"/>
</dbReference>
<evidence type="ECO:0000313" key="8">
    <source>
        <dbReference type="EMBL" id="KAG2373895.1"/>
    </source>
</evidence>
<dbReference type="InterPro" id="IPR011025">
    <property type="entry name" value="GproteinA_insert"/>
</dbReference>
<dbReference type="GO" id="GO:0001664">
    <property type="term" value="F:G protein-coupled receptor binding"/>
    <property type="evidence" value="ECO:0007669"/>
    <property type="project" value="TreeGrafter"/>
</dbReference>
<evidence type="ECO:0000313" key="9">
    <source>
        <dbReference type="Proteomes" id="UP000816034"/>
    </source>
</evidence>
<dbReference type="RefSeq" id="XP_044543069.1">
    <property type="nucleotide sequence ID" value="XM_044687473.1"/>
</dbReference>
<evidence type="ECO:0000256" key="7">
    <source>
        <dbReference type="SAM" id="MobiDB-lite"/>
    </source>
</evidence>
<dbReference type="EMBL" id="PYSW02000050">
    <property type="protein sequence ID" value="KAG2373895.1"/>
    <property type="molecule type" value="Genomic_DNA"/>
</dbReference>
<feature type="region of interest" description="Disordered" evidence="7">
    <location>
        <begin position="141"/>
        <end position="168"/>
    </location>
</feature>
<feature type="compositionally biased region" description="Low complexity" evidence="7">
    <location>
        <begin position="31"/>
        <end position="72"/>
    </location>
</feature>
<keyword evidence="6" id="KW-0460">Magnesium</keyword>
<sequence length="607" mass="69036">MGQIESKNLESISEQHDQFENLQKHRKHSKLSSSSSSQQQQQPLLGSSSSSTTSPSSLFPPLATTTTTTTTRPHTKSNHHPTENDTTRGGGGLFLSHSESSEETAELLLRGGSSSHHQQQANSTQFLSLLGHNILNQVNRWEDSSDEEDEASEPKVQSSPLYSSLNQTNGGVEPKVKLALFGTGGSGKSSLTKLLKLHSVNYVISNYDIRNWKTLLLKNIASSYSILFEVKQALFPHVKFIHPESDKIAKRVEKCDEEKSSIPIEQDVEMVKAVLKFWETEPLAQICLYFTNIANKFIPKSSMSIPVHVVRHMNVERLANLLSYYEDILDYDANSDKLAIRDTEHVFSELILSSYIKTTGIIEIWVKAGSDTNDCIGVFDTGGQRNERKKWKRLINGSSPLSGILYLVPLSEFNQFCYEDDVTNRTTESLKLFSEFANDPSVKSLPIHLIFTKRNIMDFKLRMYDMRDVPFSNKTEFPEDLKLPMKLNPNHYDHLVNSILKLGQSDLEKLSKQEQQLLELFSSNPYFSPSELIEMLKTEEISNHSHDEEHSKFVEKNIEFITQQFFNVIQNPERKEQVMRDFKVIDISQVDETMSTMSQVFHTVLSQ</sequence>
<dbReference type="Pfam" id="PF00503">
    <property type="entry name" value="G-alpha"/>
    <property type="match status" value="1"/>
</dbReference>
<dbReference type="InterPro" id="IPR027417">
    <property type="entry name" value="P-loop_NTPase"/>
</dbReference>
<dbReference type="PRINTS" id="PR00318">
    <property type="entry name" value="GPROTEINA"/>
</dbReference>
<evidence type="ECO:0000256" key="2">
    <source>
        <dbReference type="ARBA" id="ARBA00022741"/>
    </source>
</evidence>
<dbReference type="GO" id="GO:0005834">
    <property type="term" value="C:heterotrimeric G-protein complex"/>
    <property type="evidence" value="ECO:0007669"/>
    <property type="project" value="TreeGrafter"/>
</dbReference>
<dbReference type="GO" id="GO:0007188">
    <property type="term" value="P:adenylate cyclase-modulating G protein-coupled receptor signaling pathway"/>
    <property type="evidence" value="ECO:0007669"/>
    <property type="project" value="TreeGrafter"/>
</dbReference>
<evidence type="ECO:0000256" key="1">
    <source>
        <dbReference type="ARBA" id="ARBA00022723"/>
    </source>
</evidence>
<dbReference type="PANTHER" id="PTHR10218:SF360">
    <property type="entry name" value="GUANINE NUCLEOTIDE-BINDING PROTEIN SUBUNIT ALPHA HOMOLOG"/>
    <property type="match status" value="1"/>
</dbReference>
<dbReference type="GO" id="GO:0005737">
    <property type="term" value="C:cytoplasm"/>
    <property type="evidence" value="ECO:0007669"/>
    <property type="project" value="TreeGrafter"/>
</dbReference>
<dbReference type="InterPro" id="IPR001019">
    <property type="entry name" value="Gprotein_alpha_su"/>
</dbReference>
<dbReference type="PANTHER" id="PTHR10218">
    <property type="entry name" value="GTP-BINDING PROTEIN ALPHA SUBUNIT"/>
    <property type="match status" value="1"/>
</dbReference>
<feature type="region of interest" description="Disordered" evidence="7">
    <location>
        <begin position="1"/>
        <end position="121"/>
    </location>
</feature>
<evidence type="ECO:0000256" key="4">
    <source>
        <dbReference type="ARBA" id="ARBA00023224"/>
    </source>
</evidence>
<feature type="compositionally biased region" description="Polar residues" evidence="7">
    <location>
        <begin position="1"/>
        <end position="12"/>
    </location>
</feature>
<keyword evidence="1 6" id="KW-0479">Metal-binding</keyword>
<dbReference type="AlphaFoldDB" id="A0AA88KCJ4"/>
<dbReference type="Proteomes" id="UP000816034">
    <property type="component" value="Unassembled WGS sequence"/>
</dbReference>
<feature type="binding site" evidence="6">
    <location>
        <position position="358"/>
    </location>
    <ligand>
        <name>Mg(2+)</name>
        <dbReference type="ChEBI" id="CHEBI:18420"/>
    </ligand>
</feature>
<evidence type="ECO:0000256" key="6">
    <source>
        <dbReference type="PIRSR" id="PIRSR601019-2"/>
    </source>
</evidence>
<feature type="binding site" evidence="6">
    <location>
        <position position="189"/>
    </location>
    <ligand>
        <name>Mg(2+)</name>
        <dbReference type="ChEBI" id="CHEBI:18420"/>
    </ligand>
</feature>
<keyword evidence="4" id="KW-0807">Transducer</keyword>
<dbReference type="GO" id="GO:0046872">
    <property type="term" value="F:metal ion binding"/>
    <property type="evidence" value="ECO:0007669"/>
    <property type="project" value="UniProtKB-KW"/>
</dbReference>
<evidence type="ECO:0000256" key="3">
    <source>
        <dbReference type="ARBA" id="ARBA00023134"/>
    </source>
</evidence>
<dbReference type="GO" id="GO:0031683">
    <property type="term" value="F:G-protein beta/gamma-subunit complex binding"/>
    <property type="evidence" value="ECO:0007669"/>
    <property type="project" value="InterPro"/>
</dbReference>
<organism evidence="8 9">
    <name type="scientific">Naegleria lovaniensis</name>
    <name type="common">Amoeba</name>
    <dbReference type="NCBI Taxonomy" id="51637"/>
    <lineage>
        <taxon>Eukaryota</taxon>
        <taxon>Discoba</taxon>
        <taxon>Heterolobosea</taxon>
        <taxon>Tetramitia</taxon>
        <taxon>Eutetramitia</taxon>
        <taxon>Vahlkampfiidae</taxon>
        <taxon>Naegleria</taxon>
    </lineage>
</organism>
<feature type="compositionally biased region" description="Polar residues" evidence="7">
    <location>
        <begin position="112"/>
        <end position="121"/>
    </location>
</feature>
<name>A0AA88KCJ4_NAELO</name>
<keyword evidence="3 5" id="KW-0342">GTP-binding</keyword>
<dbReference type="GeneID" id="68104234"/>
<dbReference type="SMART" id="SM00275">
    <property type="entry name" value="G_alpha"/>
    <property type="match status" value="1"/>
</dbReference>
<evidence type="ECO:0000256" key="5">
    <source>
        <dbReference type="PIRSR" id="PIRSR601019-1"/>
    </source>
</evidence>
<gene>
    <name evidence="8" type="ORF">C9374_011780</name>
</gene>
<feature type="compositionally biased region" description="Basic and acidic residues" evidence="7">
    <location>
        <begin position="13"/>
        <end position="23"/>
    </location>
</feature>
<keyword evidence="2 5" id="KW-0547">Nucleotide-binding</keyword>
<feature type="binding site" evidence="5">
    <location>
        <begin position="352"/>
        <end position="358"/>
    </location>
    <ligand>
        <name>GTP</name>
        <dbReference type="ChEBI" id="CHEBI:37565"/>
    </ligand>
</feature>
<dbReference type="GO" id="GO:0005525">
    <property type="term" value="F:GTP binding"/>
    <property type="evidence" value="ECO:0007669"/>
    <property type="project" value="UniProtKB-KW"/>
</dbReference>
<accession>A0AA88KCJ4</accession>
<dbReference type="FunFam" id="3.40.50.300:FF:000692">
    <property type="entry name" value="Guanine nucleotide-binding protein subunit alpha"/>
    <property type="match status" value="1"/>
</dbReference>
<reference evidence="8 9" key="1">
    <citation type="journal article" date="2018" name="BMC Genomics">
        <title>The genome of Naegleria lovaniensis, the basis for a comparative approach to unravel pathogenicity factors of the human pathogenic amoeba N. fowleri.</title>
        <authorList>
            <person name="Liechti N."/>
            <person name="Schurch N."/>
            <person name="Bruggmann R."/>
            <person name="Wittwer M."/>
        </authorList>
    </citation>
    <scope>NUCLEOTIDE SEQUENCE [LARGE SCALE GENOMIC DNA]</scope>
    <source>
        <strain evidence="8 9">ATCC 30569</strain>
    </source>
</reference>
<feature type="binding site" evidence="5">
    <location>
        <begin position="380"/>
        <end position="384"/>
    </location>
    <ligand>
        <name>GTP</name>
        <dbReference type="ChEBI" id="CHEBI:37565"/>
    </ligand>
</feature>
<dbReference type="Gene3D" id="3.40.50.300">
    <property type="entry name" value="P-loop containing nucleotide triphosphate hydrolases"/>
    <property type="match status" value="2"/>
</dbReference>
<protein>
    <submittedName>
        <fullName evidence="8">Uncharacterized protein</fullName>
    </submittedName>
</protein>
<comment type="caution">
    <text evidence="8">The sequence shown here is derived from an EMBL/GenBank/DDBJ whole genome shotgun (WGS) entry which is preliminary data.</text>
</comment>